<gene>
    <name evidence="3" type="ORF">C1SCF055_LOCUS444</name>
</gene>
<evidence type="ECO:0000259" key="2">
    <source>
        <dbReference type="Pfam" id="PF01757"/>
    </source>
</evidence>
<dbReference type="InterPro" id="IPR002656">
    <property type="entry name" value="Acyl_transf_3_dom"/>
</dbReference>
<dbReference type="Pfam" id="PF01757">
    <property type="entry name" value="Acyl_transf_3"/>
    <property type="match status" value="1"/>
</dbReference>
<dbReference type="EMBL" id="CAMXCT010000001">
    <property type="protein sequence ID" value="CAI3971854.1"/>
    <property type="molecule type" value="Genomic_DNA"/>
</dbReference>
<dbReference type="EMBL" id="CAMXCT020000001">
    <property type="protein sequence ID" value="CAL1125229.1"/>
    <property type="molecule type" value="Genomic_DNA"/>
</dbReference>
<feature type="transmembrane region" description="Helical" evidence="1">
    <location>
        <begin position="182"/>
        <end position="202"/>
    </location>
</feature>
<keyword evidence="1" id="KW-0472">Membrane</keyword>
<feature type="transmembrane region" description="Helical" evidence="1">
    <location>
        <begin position="459"/>
        <end position="481"/>
    </location>
</feature>
<proteinExistence type="predicted"/>
<feature type="transmembrane region" description="Helical" evidence="1">
    <location>
        <begin position="493"/>
        <end position="512"/>
    </location>
</feature>
<dbReference type="Proteomes" id="UP001152797">
    <property type="component" value="Unassembled WGS sequence"/>
</dbReference>
<dbReference type="EMBL" id="CAMXCT030000001">
    <property type="protein sequence ID" value="CAL4759166.1"/>
    <property type="molecule type" value="Genomic_DNA"/>
</dbReference>
<name>A0A9P1FCN7_9DINO</name>
<keyword evidence="5" id="KW-1185">Reference proteome</keyword>
<evidence type="ECO:0000313" key="5">
    <source>
        <dbReference type="Proteomes" id="UP001152797"/>
    </source>
</evidence>
<feature type="transmembrane region" description="Helical" evidence="1">
    <location>
        <begin position="390"/>
        <end position="409"/>
    </location>
</feature>
<dbReference type="InterPro" id="IPR050623">
    <property type="entry name" value="Glucan_succinyl_AcylTrfase"/>
</dbReference>
<keyword evidence="1" id="KW-1133">Transmembrane helix</keyword>
<sequence>MEIVGQAGRIACRYWPSKQNCFGLREADLGSRVQHYNRPPDAWRPVYSIHRRFLWASARDFFGTKAASGGGFRSLPEHGVAFRCLWPSVGLHWICDLLVLRSRPSSTPPVSMSTPTVEHQDAPEAVEAVPLPESRRLFFVDNLRVFIIMCVLSHHAGNPYASNDFWYYKTDPSQISGMVARVIMLNPSFTMAILLIFSGYLVPPSYDRRPFWIYVREKFIRLGIPLVIGGMIMLPLLQYYSFHQHWGYTGYDSFWQYYWQAWHGMGEMPEGWNGPGWPDRNLSHLWYIEHLLVYALCYGIWRKFFCKPGESIRTPKPPPGNWAIFGFAVFISLITFAVRIFCPYNKVYALFGVLQIDMSHFPQWLPFFFVGLAAYRYDWLNQLPASTGRLWLSVAVGLAAFNFVVPFSTEFWIAAHSAGFTFPNFFKSVWESFFCVGAAVGLISLFHQKLNWSTKLLTLLAASAYAVHVFHPPMIVAWQFILGHVQLPTFVKFVIATLAGIVTCFAVAHFIIRRLPFAKRVL</sequence>
<dbReference type="PANTHER" id="PTHR36927">
    <property type="entry name" value="BLR4337 PROTEIN"/>
    <property type="match status" value="1"/>
</dbReference>
<dbReference type="GO" id="GO:0016747">
    <property type="term" value="F:acyltransferase activity, transferring groups other than amino-acyl groups"/>
    <property type="evidence" value="ECO:0007669"/>
    <property type="project" value="InterPro"/>
</dbReference>
<dbReference type="OrthoDB" id="4141464at2759"/>
<feature type="transmembrane region" description="Helical" evidence="1">
    <location>
        <begin position="361"/>
        <end position="378"/>
    </location>
</feature>
<feature type="domain" description="Acyltransferase 3" evidence="2">
    <location>
        <begin position="139"/>
        <end position="508"/>
    </location>
</feature>
<protein>
    <recommendedName>
        <fullName evidence="2">Acyltransferase 3 domain-containing protein</fullName>
    </recommendedName>
</protein>
<feature type="transmembrane region" description="Helical" evidence="1">
    <location>
        <begin position="322"/>
        <end position="341"/>
    </location>
</feature>
<organism evidence="3">
    <name type="scientific">Cladocopium goreaui</name>
    <dbReference type="NCBI Taxonomy" id="2562237"/>
    <lineage>
        <taxon>Eukaryota</taxon>
        <taxon>Sar</taxon>
        <taxon>Alveolata</taxon>
        <taxon>Dinophyceae</taxon>
        <taxon>Suessiales</taxon>
        <taxon>Symbiodiniaceae</taxon>
        <taxon>Cladocopium</taxon>
    </lineage>
</organism>
<reference evidence="3" key="1">
    <citation type="submission" date="2022-10" db="EMBL/GenBank/DDBJ databases">
        <authorList>
            <person name="Chen Y."/>
            <person name="Dougan E. K."/>
            <person name="Chan C."/>
            <person name="Rhodes N."/>
            <person name="Thang M."/>
        </authorList>
    </citation>
    <scope>NUCLEOTIDE SEQUENCE</scope>
</reference>
<comment type="caution">
    <text evidence="3">The sequence shown here is derived from an EMBL/GenBank/DDBJ whole genome shotgun (WGS) entry which is preliminary data.</text>
</comment>
<accession>A0A9P1FCN7</accession>
<evidence type="ECO:0000313" key="4">
    <source>
        <dbReference type="EMBL" id="CAL4759166.1"/>
    </source>
</evidence>
<feature type="transmembrane region" description="Helical" evidence="1">
    <location>
        <begin position="222"/>
        <end position="242"/>
    </location>
</feature>
<evidence type="ECO:0000313" key="3">
    <source>
        <dbReference type="EMBL" id="CAI3971854.1"/>
    </source>
</evidence>
<feature type="transmembrane region" description="Helical" evidence="1">
    <location>
        <begin position="429"/>
        <end position="447"/>
    </location>
</feature>
<keyword evidence="1" id="KW-0812">Transmembrane</keyword>
<reference evidence="4 5" key="2">
    <citation type="submission" date="2024-05" db="EMBL/GenBank/DDBJ databases">
        <authorList>
            <person name="Chen Y."/>
            <person name="Shah S."/>
            <person name="Dougan E. K."/>
            <person name="Thang M."/>
            <person name="Chan C."/>
        </authorList>
    </citation>
    <scope>NUCLEOTIDE SEQUENCE [LARGE SCALE GENOMIC DNA]</scope>
</reference>
<feature type="transmembrane region" description="Helical" evidence="1">
    <location>
        <begin position="284"/>
        <end position="301"/>
    </location>
</feature>
<dbReference type="AlphaFoldDB" id="A0A9P1FCN7"/>
<evidence type="ECO:0000256" key="1">
    <source>
        <dbReference type="SAM" id="Phobius"/>
    </source>
</evidence>